<dbReference type="PANTHER" id="PTHR43240">
    <property type="entry name" value="1,4-DIHYDROXY-2-NAPHTHOYL-COA THIOESTERASE 1"/>
    <property type="match status" value="1"/>
</dbReference>
<dbReference type="AlphaFoldDB" id="A0A1G6J9N4"/>
<feature type="domain" description="Thioesterase" evidence="2">
    <location>
        <begin position="49"/>
        <end position="125"/>
    </location>
</feature>
<dbReference type="RefSeq" id="WP_093026988.1">
    <property type="nucleotide sequence ID" value="NZ_FMZV01000001.1"/>
</dbReference>
<dbReference type="InterPro" id="IPR003736">
    <property type="entry name" value="PAAI_dom"/>
</dbReference>
<organism evidence="3 4">
    <name type="scientific">Ruegeria marina</name>
    <dbReference type="NCBI Taxonomy" id="639004"/>
    <lineage>
        <taxon>Bacteria</taxon>
        <taxon>Pseudomonadati</taxon>
        <taxon>Pseudomonadota</taxon>
        <taxon>Alphaproteobacteria</taxon>
        <taxon>Rhodobacterales</taxon>
        <taxon>Roseobacteraceae</taxon>
        <taxon>Ruegeria</taxon>
    </lineage>
</organism>
<dbReference type="GO" id="GO:0061522">
    <property type="term" value="F:1,4-dihydroxy-2-naphthoyl-CoA thioesterase activity"/>
    <property type="evidence" value="ECO:0007669"/>
    <property type="project" value="TreeGrafter"/>
</dbReference>
<dbReference type="InterPro" id="IPR006683">
    <property type="entry name" value="Thioestr_dom"/>
</dbReference>
<dbReference type="Proteomes" id="UP000199628">
    <property type="component" value="Unassembled WGS sequence"/>
</dbReference>
<dbReference type="GO" id="GO:0005829">
    <property type="term" value="C:cytosol"/>
    <property type="evidence" value="ECO:0007669"/>
    <property type="project" value="TreeGrafter"/>
</dbReference>
<proteinExistence type="predicted"/>
<dbReference type="STRING" id="639004.SAMN04488239_101307"/>
<evidence type="ECO:0000259" key="2">
    <source>
        <dbReference type="Pfam" id="PF03061"/>
    </source>
</evidence>
<sequence length="157" mass="16616">MTLALNQGELSQYLAEVFPQVREDFAIDELTEDTVTMRLLTAERHLRPGGTVSGPSMFALADVCVYAMVLARLGRQALAVTTNCSMDFMRKPEGGAQIVAECRLLKLGKTLAVGDVLMFSQGSGKPVARATMTYSIPPAGSAAAAFSQKMAGASPGQ</sequence>
<gene>
    <name evidence="3" type="ORF">SAMN04488239_101307</name>
</gene>
<dbReference type="CDD" id="cd03443">
    <property type="entry name" value="PaaI_thioesterase"/>
    <property type="match status" value="1"/>
</dbReference>
<dbReference type="InterPro" id="IPR029069">
    <property type="entry name" value="HotDog_dom_sf"/>
</dbReference>
<reference evidence="4" key="1">
    <citation type="submission" date="2016-10" db="EMBL/GenBank/DDBJ databases">
        <authorList>
            <person name="Varghese N."/>
            <person name="Submissions S."/>
        </authorList>
    </citation>
    <scope>NUCLEOTIDE SEQUENCE [LARGE SCALE GENOMIC DNA]</scope>
    <source>
        <strain evidence="4">CGMCC 1.9108</strain>
    </source>
</reference>
<dbReference type="NCBIfam" id="TIGR00369">
    <property type="entry name" value="unchar_dom_1"/>
    <property type="match status" value="1"/>
</dbReference>
<accession>A0A1G6J9N4</accession>
<evidence type="ECO:0000313" key="4">
    <source>
        <dbReference type="Proteomes" id="UP000199628"/>
    </source>
</evidence>
<dbReference type="Pfam" id="PF03061">
    <property type="entry name" value="4HBT"/>
    <property type="match status" value="1"/>
</dbReference>
<protein>
    <submittedName>
        <fullName evidence="3">Uncharacterized domain 1-containing protein</fullName>
    </submittedName>
</protein>
<dbReference type="Gene3D" id="3.10.129.10">
    <property type="entry name" value="Hotdog Thioesterase"/>
    <property type="match status" value="1"/>
</dbReference>
<evidence type="ECO:0000313" key="3">
    <source>
        <dbReference type="EMBL" id="SDC15450.1"/>
    </source>
</evidence>
<dbReference type="SUPFAM" id="SSF54637">
    <property type="entry name" value="Thioesterase/thiol ester dehydrase-isomerase"/>
    <property type="match status" value="1"/>
</dbReference>
<keyword evidence="4" id="KW-1185">Reference proteome</keyword>
<keyword evidence="1" id="KW-0378">Hydrolase</keyword>
<dbReference type="PANTHER" id="PTHR43240:SF10">
    <property type="entry name" value="BLL4964 PROTEIN"/>
    <property type="match status" value="1"/>
</dbReference>
<dbReference type="EMBL" id="FMZV01000001">
    <property type="protein sequence ID" value="SDC15450.1"/>
    <property type="molecule type" value="Genomic_DNA"/>
</dbReference>
<dbReference type="OrthoDB" id="9805304at2"/>
<evidence type="ECO:0000256" key="1">
    <source>
        <dbReference type="ARBA" id="ARBA00022801"/>
    </source>
</evidence>
<name>A0A1G6J9N4_9RHOB</name>